<feature type="domain" description="Response regulatory" evidence="5">
    <location>
        <begin position="5"/>
        <end position="121"/>
    </location>
</feature>
<dbReference type="RefSeq" id="WP_382434694.1">
    <property type="nucleotide sequence ID" value="NZ_JBHSHJ010000016.1"/>
</dbReference>
<dbReference type="CDD" id="cd06170">
    <property type="entry name" value="LuxR_C_like"/>
    <property type="match status" value="1"/>
</dbReference>
<keyword evidence="1 3" id="KW-0597">Phosphoprotein</keyword>
<dbReference type="PANTHER" id="PTHR43214">
    <property type="entry name" value="TWO-COMPONENT RESPONSE REGULATOR"/>
    <property type="match status" value="1"/>
</dbReference>
<dbReference type="PANTHER" id="PTHR43214:SF43">
    <property type="entry name" value="TWO-COMPONENT RESPONSE REGULATOR"/>
    <property type="match status" value="1"/>
</dbReference>
<name>A0ABV9QHS4_9BURK</name>
<dbReference type="SMART" id="SM00421">
    <property type="entry name" value="HTH_LUXR"/>
    <property type="match status" value="1"/>
</dbReference>
<keyword evidence="2" id="KW-0238">DNA-binding</keyword>
<accession>A0ABV9QHS4</accession>
<proteinExistence type="predicted"/>
<sequence>MHPVHVVLTDDHQLVRSGLRQLLLEAGNIVVVAEAADGQELLELLPGCTVDVLVLDLSMPGLSGVELLKRLQLFYPQLPVLVLSMHADPDVVARVLRAGAAGYLSKNCAPAVLVEAVHKIAAKGHFIDPALVDAVVFRYGGKMEAESAPGRLSPRELQVLERIAAGLSLGEIAQELHLSPKTVSTHKMHLMKKLDLRNSVDLLKYAVRHGMTVS</sequence>
<dbReference type="EMBL" id="JBHSHJ010000016">
    <property type="protein sequence ID" value="MFC4790329.1"/>
    <property type="molecule type" value="Genomic_DNA"/>
</dbReference>
<dbReference type="InterPro" id="IPR016032">
    <property type="entry name" value="Sig_transdc_resp-reg_C-effctor"/>
</dbReference>
<dbReference type="Proteomes" id="UP001596001">
    <property type="component" value="Unassembled WGS sequence"/>
</dbReference>
<evidence type="ECO:0000259" key="5">
    <source>
        <dbReference type="PROSITE" id="PS50110"/>
    </source>
</evidence>
<dbReference type="SMART" id="SM00448">
    <property type="entry name" value="REC"/>
    <property type="match status" value="1"/>
</dbReference>
<evidence type="ECO:0000256" key="3">
    <source>
        <dbReference type="PROSITE-ProRule" id="PRU00169"/>
    </source>
</evidence>
<dbReference type="Gene3D" id="3.40.50.2300">
    <property type="match status" value="1"/>
</dbReference>
<comment type="caution">
    <text evidence="6">The sequence shown here is derived from an EMBL/GenBank/DDBJ whole genome shotgun (WGS) entry which is preliminary data.</text>
</comment>
<protein>
    <submittedName>
        <fullName evidence="6">Response regulator</fullName>
    </submittedName>
</protein>
<organism evidence="6 7">
    <name type="scientific">Giesbergeria sinuosa</name>
    <dbReference type="NCBI Taxonomy" id="80883"/>
    <lineage>
        <taxon>Bacteria</taxon>
        <taxon>Pseudomonadati</taxon>
        <taxon>Pseudomonadota</taxon>
        <taxon>Betaproteobacteria</taxon>
        <taxon>Burkholderiales</taxon>
        <taxon>Comamonadaceae</taxon>
        <taxon>Giesbergeria</taxon>
    </lineage>
</organism>
<dbReference type="PRINTS" id="PR00038">
    <property type="entry name" value="HTHLUXR"/>
</dbReference>
<dbReference type="PROSITE" id="PS50043">
    <property type="entry name" value="HTH_LUXR_2"/>
    <property type="match status" value="1"/>
</dbReference>
<reference evidence="7" key="1">
    <citation type="journal article" date="2019" name="Int. J. Syst. Evol. Microbiol.">
        <title>The Global Catalogue of Microorganisms (GCM) 10K type strain sequencing project: providing services to taxonomists for standard genome sequencing and annotation.</title>
        <authorList>
            <consortium name="The Broad Institute Genomics Platform"/>
            <consortium name="The Broad Institute Genome Sequencing Center for Infectious Disease"/>
            <person name="Wu L."/>
            <person name="Ma J."/>
        </authorList>
    </citation>
    <scope>NUCLEOTIDE SEQUENCE [LARGE SCALE GENOMIC DNA]</scope>
    <source>
        <strain evidence="7">CCUG 49452</strain>
    </source>
</reference>
<keyword evidence="7" id="KW-1185">Reference proteome</keyword>
<evidence type="ECO:0000313" key="7">
    <source>
        <dbReference type="Proteomes" id="UP001596001"/>
    </source>
</evidence>
<dbReference type="Pfam" id="PF00196">
    <property type="entry name" value="GerE"/>
    <property type="match status" value="1"/>
</dbReference>
<gene>
    <name evidence="6" type="ORF">ACFO6X_15200</name>
</gene>
<evidence type="ECO:0000256" key="1">
    <source>
        <dbReference type="ARBA" id="ARBA00022553"/>
    </source>
</evidence>
<feature type="domain" description="HTH luxR-type" evidence="4">
    <location>
        <begin position="145"/>
        <end position="210"/>
    </location>
</feature>
<dbReference type="Pfam" id="PF00072">
    <property type="entry name" value="Response_reg"/>
    <property type="match status" value="1"/>
</dbReference>
<dbReference type="InterPro" id="IPR001789">
    <property type="entry name" value="Sig_transdc_resp-reg_receiver"/>
</dbReference>
<evidence type="ECO:0000259" key="4">
    <source>
        <dbReference type="PROSITE" id="PS50043"/>
    </source>
</evidence>
<feature type="modified residue" description="4-aspartylphosphate" evidence="3">
    <location>
        <position position="56"/>
    </location>
</feature>
<dbReference type="PROSITE" id="PS50110">
    <property type="entry name" value="RESPONSE_REGULATORY"/>
    <property type="match status" value="1"/>
</dbReference>
<dbReference type="InterPro" id="IPR011006">
    <property type="entry name" value="CheY-like_superfamily"/>
</dbReference>
<evidence type="ECO:0000313" key="6">
    <source>
        <dbReference type="EMBL" id="MFC4790329.1"/>
    </source>
</evidence>
<dbReference type="InterPro" id="IPR058245">
    <property type="entry name" value="NreC/VraR/RcsB-like_REC"/>
</dbReference>
<dbReference type="CDD" id="cd17535">
    <property type="entry name" value="REC_NarL-like"/>
    <property type="match status" value="1"/>
</dbReference>
<evidence type="ECO:0000256" key="2">
    <source>
        <dbReference type="ARBA" id="ARBA00023125"/>
    </source>
</evidence>
<dbReference type="SUPFAM" id="SSF52172">
    <property type="entry name" value="CheY-like"/>
    <property type="match status" value="1"/>
</dbReference>
<dbReference type="InterPro" id="IPR000792">
    <property type="entry name" value="Tscrpt_reg_LuxR_C"/>
</dbReference>
<dbReference type="InterPro" id="IPR039420">
    <property type="entry name" value="WalR-like"/>
</dbReference>
<dbReference type="SUPFAM" id="SSF46894">
    <property type="entry name" value="C-terminal effector domain of the bipartite response regulators"/>
    <property type="match status" value="1"/>
</dbReference>